<dbReference type="Pfam" id="PF10127">
    <property type="entry name" value="RlaP"/>
    <property type="match status" value="2"/>
</dbReference>
<name>A0A8B6EVN8_MYTGA</name>
<sequence>MEMKEVEETEELVTVATKAVQSHEKLHLHLKRNRLKNGPKDVLMKSIQTLDNLREIKATADGSIAGFETPQIQDGCLVELKQLTLMNIPSSVTEETKTKFQKLIFETFKGSCKKILCAVLVTCPWYEMTQKERGEQARHNTVYVIYMSDDKQSMAPVNQHVLDEAFVSDQGYLYSEELYHFVYFLAKGKTKCLEVLYCPASAVLYEDEAWIKLKNNLQHSMAMGVRGFVEACKGQSVAGIGKKGKDGKFKVKDTTTCQQFCDSFRLMQHLQNLLDKLPPFTSSSSIDLIPEKGKKGLELLKLLYQNTDVSKKDIFEVLTSWRDDVTTQINEIKFTNGQEFESIVGKWQMETRLYGRKITPLKTGLSDDHSKLCSLMTEIGGPVNKMEPEQIILIARAGSHMYGLSTPESDVDYVVIYAEPTETVLCACKPFKDNYESRGPTKPFEYGAYEARLFCEMLLKGSVVIVELVFTENHDYCSKYWANLCKEKEKFLTERTIQQYLGLIRNNFNMLDSEKHKGCPKDRKLFYQIFHKINCVEQIMKGKLPPVKCEGETREFIMKIRKDPLEGPLSRENLYKIAKNKFDKLLDDLVSREKRLKENMDYTYTMKKMGFLKFACLSDDHSKLCSLMTEIGGPVNKMEPEQIILIARAGSHMYGLSTPDDVDYVVIYAEPTESVLCACKPFKDNYESRGPTKPFEYGAYEARLFCEMLLKGSVVIVELVFTENHDYCSKYWTNLCKEKEKFLTERTIQQYLGLIRNNFNMLDSEKHKGCPKDRKLFYQIFHKINCVEQIMKGKLPPVKCEGETREFIMKIRKDPLEGPLSRENLYKIAKDKLKHVKTKSVFIFQGPLSRENLYKIAKDKFDKLLDDLVSREKRLKENMDYNYVTNWLLS</sequence>
<reference evidence="1" key="1">
    <citation type="submission" date="2018-11" db="EMBL/GenBank/DDBJ databases">
        <authorList>
            <person name="Alioto T."/>
            <person name="Alioto T."/>
        </authorList>
    </citation>
    <scope>NUCLEOTIDE SEQUENCE</scope>
</reference>
<gene>
    <name evidence="1" type="ORF">MGAL_10B077818</name>
</gene>
<evidence type="ECO:0000313" key="2">
    <source>
        <dbReference type="Proteomes" id="UP000596742"/>
    </source>
</evidence>
<dbReference type="Proteomes" id="UP000596742">
    <property type="component" value="Unassembled WGS sequence"/>
</dbReference>
<feature type="non-terminal residue" evidence="1">
    <location>
        <position position="1"/>
    </location>
</feature>
<dbReference type="PANTHER" id="PTHR34817">
    <property type="entry name" value="NUCLEOTIDYLTRANSFERASE"/>
    <property type="match status" value="1"/>
</dbReference>
<dbReference type="AlphaFoldDB" id="A0A8B6EVN8"/>
<comment type="caution">
    <text evidence="1">The sequence shown here is derived from an EMBL/GenBank/DDBJ whole genome shotgun (WGS) entry which is preliminary data.</text>
</comment>
<dbReference type="InterPro" id="IPR018775">
    <property type="entry name" value="RlaP"/>
</dbReference>
<accession>A0A8B6EVN8</accession>
<dbReference type="EMBL" id="UYJE01005823">
    <property type="protein sequence ID" value="VDI40749.1"/>
    <property type="molecule type" value="Genomic_DNA"/>
</dbReference>
<keyword evidence="2" id="KW-1185">Reference proteome</keyword>
<protein>
    <submittedName>
        <fullName evidence="1">Uncharacterized protein</fullName>
    </submittedName>
</protein>
<dbReference type="PANTHER" id="PTHR34817:SF1">
    <property type="entry name" value="NUCLEOTIDYLTRANSFERASE"/>
    <property type="match status" value="1"/>
</dbReference>
<dbReference type="OrthoDB" id="6142798at2759"/>
<organism evidence="1 2">
    <name type="scientific">Mytilus galloprovincialis</name>
    <name type="common">Mediterranean mussel</name>
    <dbReference type="NCBI Taxonomy" id="29158"/>
    <lineage>
        <taxon>Eukaryota</taxon>
        <taxon>Metazoa</taxon>
        <taxon>Spiralia</taxon>
        <taxon>Lophotrochozoa</taxon>
        <taxon>Mollusca</taxon>
        <taxon>Bivalvia</taxon>
        <taxon>Autobranchia</taxon>
        <taxon>Pteriomorphia</taxon>
        <taxon>Mytilida</taxon>
        <taxon>Mytiloidea</taxon>
        <taxon>Mytilidae</taxon>
        <taxon>Mytilinae</taxon>
        <taxon>Mytilus</taxon>
    </lineage>
</organism>
<proteinExistence type="predicted"/>
<evidence type="ECO:0000313" key="1">
    <source>
        <dbReference type="EMBL" id="VDI40749.1"/>
    </source>
</evidence>